<evidence type="ECO:0000256" key="5">
    <source>
        <dbReference type="ARBA" id="ARBA00022725"/>
    </source>
</evidence>
<keyword evidence="8 10" id="KW-0675">Receptor</keyword>
<feature type="transmembrane region" description="Helical" evidence="10">
    <location>
        <begin position="35"/>
        <end position="62"/>
    </location>
</feature>
<keyword evidence="5 10" id="KW-0552">Olfaction</keyword>
<keyword evidence="2" id="KW-1003">Cell membrane</keyword>
<evidence type="ECO:0000256" key="3">
    <source>
        <dbReference type="ARBA" id="ARBA00022606"/>
    </source>
</evidence>
<comment type="caution">
    <text evidence="10">Lacks conserved residue(s) required for the propagation of feature annotation.</text>
</comment>
<evidence type="ECO:0000313" key="11">
    <source>
        <dbReference type="EMBL" id="KAJ3663390.1"/>
    </source>
</evidence>
<organism evidence="11 12">
    <name type="scientific">Zophobas morio</name>
    <dbReference type="NCBI Taxonomy" id="2755281"/>
    <lineage>
        <taxon>Eukaryota</taxon>
        <taxon>Metazoa</taxon>
        <taxon>Ecdysozoa</taxon>
        <taxon>Arthropoda</taxon>
        <taxon>Hexapoda</taxon>
        <taxon>Insecta</taxon>
        <taxon>Pterygota</taxon>
        <taxon>Neoptera</taxon>
        <taxon>Endopterygota</taxon>
        <taxon>Coleoptera</taxon>
        <taxon>Polyphaga</taxon>
        <taxon>Cucujiformia</taxon>
        <taxon>Tenebrionidae</taxon>
        <taxon>Zophobas</taxon>
    </lineage>
</organism>
<evidence type="ECO:0000256" key="8">
    <source>
        <dbReference type="ARBA" id="ARBA00023170"/>
    </source>
</evidence>
<keyword evidence="4 10" id="KW-0812">Transmembrane</keyword>
<evidence type="ECO:0000256" key="2">
    <source>
        <dbReference type="ARBA" id="ARBA00022475"/>
    </source>
</evidence>
<evidence type="ECO:0000256" key="10">
    <source>
        <dbReference type="RuleBase" id="RU351113"/>
    </source>
</evidence>
<comment type="caution">
    <text evidence="11">The sequence shown here is derived from an EMBL/GenBank/DDBJ whole genome shotgun (WGS) entry which is preliminary data.</text>
</comment>
<feature type="transmembrane region" description="Helical" evidence="10">
    <location>
        <begin position="124"/>
        <end position="146"/>
    </location>
</feature>
<feature type="transmembrane region" description="Helical" evidence="10">
    <location>
        <begin position="284"/>
        <end position="304"/>
    </location>
</feature>
<evidence type="ECO:0000256" key="4">
    <source>
        <dbReference type="ARBA" id="ARBA00022692"/>
    </source>
</evidence>
<name>A0AA38IUH7_9CUCU</name>
<evidence type="ECO:0000256" key="1">
    <source>
        <dbReference type="ARBA" id="ARBA00004651"/>
    </source>
</evidence>
<feature type="transmembrane region" description="Helical" evidence="10">
    <location>
        <begin position="250"/>
        <end position="272"/>
    </location>
</feature>
<feature type="transmembrane region" description="Helical" evidence="10">
    <location>
        <begin position="68"/>
        <end position="89"/>
    </location>
</feature>
<sequence length="382" mass="44347">MERFFWQDVSSMNIHILRILGPWPKNHELYKLDLYFLYATISIVFFITAHVLFQTVNIFFIYSNLEALIETMLVCVAEFLGILKIYTFVKNIGMLKRLMVVLDIDIFQPRNATQRLLVEPAIKLWKIIFHTLIGAVVPALFLWLSFPILNGSVKNYGLPLPPWYPYDFKKSWFYELTYLHQILGTCLVTLGDDNIDMLISALTMYVGAQCDILCDILKSLGFESSDFGLRLKICVTHHKTILRFVEKCNVFFNFIMLGQFFTSSACMAMAFFRLSLLKPSSFEFYTLLTSIISVVMQIFTYCWFGDEVQGKSDAIAYAAFESAWTKQCLSNKKSMMIFIRRTLVPVKLSTFKLFYLTLETFIKILRSAVSYYTVLRQFSGLK</sequence>
<dbReference type="GO" id="GO:0007165">
    <property type="term" value="P:signal transduction"/>
    <property type="evidence" value="ECO:0007669"/>
    <property type="project" value="UniProtKB-KW"/>
</dbReference>
<dbReference type="InterPro" id="IPR004117">
    <property type="entry name" value="7tm6_olfct_rcpt"/>
</dbReference>
<reference evidence="11" key="1">
    <citation type="journal article" date="2023" name="G3 (Bethesda)">
        <title>Whole genome assemblies of Zophobas morio and Tenebrio molitor.</title>
        <authorList>
            <person name="Kaur S."/>
            <person name="Stinson S.A."/>
            <person name="diCenzo G.C."/>
        </authorList>
    </citation>
    <scope>NUCLEOTIDE SEQUENCE</scope>
    <source>
        <strain evidence="11">QUZm001</strain>
    </source>
</reference>
<accession>A0AA38IUH7</accession>
<evidence type="ECO:0000256" key="9">
    <source>
        <dbReference type="ARBA" id="ARBA00023224"/>
    </source>
</evidence>
<dbReference type="PANTHER" id="PTHR21137">
    <property type="entry name" value="ODORANT RECEPTOR"/>
    <property type="match status" value="1"/>
</dbReference>
<proteinExistence type="inferred from homology"/>
<keyword evidence="3 10" id="KW-0716">Sensory transduction</keyword>
<feature type="transmembrane region" description="Helical" evidence="10">
    <location>
        <begin position="172"/>
        <end position="190"/>
    </location>
</feature>
<keyword evidence="6 10" id="KW-1133">Transmembrane helix</keyword>
<evidence type="ECO:0000256" key="7">
    <source>
        <dbReference type="ARBA" id="ARBA00023136"/>
    </source>
</evidence>
<dbReference type="AlphaFoldDB" id="A0AA38IUH7"/>
<dbReference type="GO" id="GO:0005549">
    <property type="term" value="F:odorant binding"/>
    <property type="evidence" value="ECO:0007669"/>
    <property type="project" value="InterPro"/>
</dbReference>
<keyword evidence="9 10" id="KW-0807">Transducer</keyword>
<evidence type="ECO:0000313" key="12">
    <source>
        <dbReference type="Proteomes" id="UP001168821"/>
    </source>
</evidence>
<dbReference type="GO" id="GO:0005886">
    <property type="term" value="C:plasma membrane"/>
    <property type="evidence" value="ECO:0007669"/>
    <property type="project" value="UniProtKB-SubCell"/>
</dbReference>
<comment type="similarity">
    <text evidence="10">Belongs to the insect chemoreceptor superfamily. Heteromeric odorant receptor channel (TC 1.A.69) family.</text>
</comment>
<gene>
    <name evidence="11" type="ORF">Zmor_007664</name>
</gene>
<dbReference type="PANTHER" id="PTHR21137:SF35">
    <property type="entry name" value="ODORANT RECEPTOR 19A-RELATED"/>
    <property type="match status" value="1"/>
</dbReference>
<keyword evidence="12" id="KW-1185">Reference proteome</keyword>
<protein>
    <recommendedName>
        <fullName evidence="10">Odorant receptor</fullName>
    </recommendedName>
</protein>
<dbReference type="EMBL" id="JALNTZ010000002">
    <property type="protein sequence ID" value="KAJ3663390.1"/>
    <property type="molecule type" value="Genomic_DNA"/>
</dbReference>
<keyword evidence="7 10" id="KW-0472">Membrane</keyword>
<evidence type="ECO:0000256" key="6">
    <source>
        <dbReference type="ARBA" id="ARBA00022989"/>
    </source>
</evidence>
<comment type="subcellular location">
    <subcellularLocation>
        <location evidence="1 10">Cell membrane</location>
        <topology evidence="1 10">Multi-pass membrane protein</topology>
    </subcellularLocation>
</comment>
<dbReference type="GO" id="GO:0004984">
    <property type="term" value="F:olfactory receptor activity"/>
    <property type="evidence" value="ECO:0007669"/>
    <property type="project" value="InterPro"/>
</dbReference>
<dbReference type="Pfam" id="PF02949">
    <property type="entry name" value="7tm_6"/>
    <property type="match status" value="1"/>
</dbReference>
<dbReference type="Proteomes" id="UP001168821">
    <property type="component" value="Unassembled WGS sequence"/>
</dbReference>